<dbReference type="PANTHER" id="PTHR45974">
    <property type="entry name" value="RECEPTOR-LIKE PROTEIN 55"/>
    <property type="match status" value="1"/>
</dbReference>
<evidence type="ECO:0000256" key="8">
    <source>
        <dbReference type="SAM" id="Phobius"/>
    </source>
</evidence>
<dbReference type="RefSeq" id="XP_007512775.1">
    <property type="nucleotide sequence ID" value="XM_007512713.1"/>
</dbReference>
<evidence type="ECO:0000256" key="9">
    <source>
        <dbReference type="SAM" id="SignalP"/>
    </source>
</evidence>
<evidence type="ECO:0000256" key="1">
    <source>
        <dbReference type="ARBA" id="ARBA00004370"/>
    </source>
</evidence>
<keyword evidence="6" id="KW-0325">Glycoprotein</keyword>
<dbReference type="InterPro" id="IPR001611">
    <property type="entry name" value="Leu-rich_rpt"/>
</dbReference>
<dbReference type="Proteomes" id="UP000198341">
    <property type="component" value="Chromosome 6"/>
</dbReference>
<proteinExistence type="predicted"/>
<protein>
    <recommendedName>
        <fullName evidence="12">L domain-like protein</fullName>
    </recommendedName>
</protein>
<organism evidence="10 11">
    <name type="scientific">Bathycoccus prasinos</name>
    <dbReference type="NCBI Taxonomy" id="41875"/>
    <lineage>
        <taxon>Eukaryota</taxon>
        <taxon>Viridiplantae</taxon>
        <taxon>Chlorophyta</taxon>
        <taxon>Mamiellophyceae</taxon>
        <taxon>Mamiellales</taxon>
        <taxon>Bathycoccaceae</taxon>
        <taxon>Bathycoccus</taxon>
    </lineage>
</organism>
<keyword evidence="8" id="KW-1133">Transmembrane helix</keyword>
<dbReference type="eggNOG" id="ENOG502QRRF">
    <property type="taxonomic scope" value="Eukaryota"/>
</dbReference>
<keyword evidence="5 8" id="KW-0472">Membrane</keyword>
<evidence type="ECO:0000256" key="6">
    <source>
        <dbReference type="ARBA" id="ARBA00023180"/>
    </source>
</evidence>
<evidence type="ECO:0000256" key="3">
    <source>
        <dbReference type="ARBA" id="ARBA00022729"/>
    </source>
</evidence>
<dbReference type="GO" id="GO:0005930">
    <property type="term" value="C:axoneme"/>
    <property type="evidence" value="ECO:0007669"/>
    <property type="project" value="UniProtKB-SubCell"/>
</dbReference>
<evidence type="ECO:0000313" key="10">
    <source>
        <dbReference type="EMBL" id="CCO17375.1"/>
    </source>
</evidence>
<evidence type="ECO:0000256" key="7">
    <source>
        <dbReference type="SAM" id="MobiDB-lite"/>
    </source>
</evidence>
<feature type="compositionally biased region" description="Low complexity" evidence="7">
    <location>
        <begin position="796"/>
        <end position="812"/>
    </location>
</feature>
<evidence type="ECO:0000256" key="5">
    <source>
        <dbReference type="ARBA" id="ARBA00023136"/>
    </source>
</evidence>
<sequence length="874" mass="96670">MRSVSFTKSLIGLVVIIFGLLISIPGTNADDVEFIELTSSTPKYQSTTSLDQGETSYFNFTIPSEDVDVKIRLRVYDGDADVYALFTSSSSAEDNIPASSKFDFRSEHAHRDDVIFISRYDIQKWANASNGGSVVGMYFRIAVEGWAAHGSEYALEFETFTNARSLSEAHKTALGNIFDACCSASESLCVEWREGNEYAGSGKELDLCHYDGNVCDENGNLEEFDARWLFQFNRAQTEDNCEFPSEALKTLMTPSMRRFQISGYYYSGSYRKIFKEVTLANVSEVLEASKSANVLEHFEIALAGVTGTLDVDFGADCDKLPLSLHTINVQGNGINGTIPKCALERMHVLIVQDNELTGALPELDNPENSNVAVLYAGGNELEGALPASLVNGNFAKNLTYLELSENKLSGELPDEWNVPKLRALHMEDNLFTGQIPATLGTNTPNLQTIHLNENQFSGSIPQGVCDDEAREAISVANNQLNVGGIPTSVYENDGSGRISGKNLLSLDVSKNALSENIPVWIQQAPKLKYFSLHDNEFTGNLPQVSTNWPSLIQFSAKNNKFVGNMPDKLDFGAMFRTSPTLVNNQYYIIHFADVSNNILTGTAPSWVSQYQGSQIQFASITGNIFDCEIPSELAYLNLDCREENGSVRYAVNDDGVAGADEVSKGQNVENSVGWLGEKDSARFIVLIGFMCFLGVTIMYWIYKGIIKQWFNHMRDVRRDRALGGRFWELEEEYQEYNRAISASRQMAAVNESNTTTSGTGDVELAGVPSELTPYTQYVVNNAAAAAPEPTSHDNDNNNNTNNHNPFSNSPSRSQDDSSESESSPGGTRRWDRQRSLSDRARRNLMLAERVHEQSSSPPRSVDRAFRGQDGLFRS</sequence>
<dbReference type="Gene3D" id="3.80.10.10">
    <property type="entry name" value="Ribonuclease Inhibitor"/>
    <property type="match status" value="1"/>
</dbReference>
<dbReference type="GeneID" id="19015161"/>
<comment type="subcellular location">
    <subcellularLocation>
        <location evidence="2">Cytoplasm</location>
        <location evidence="2">Cytoskeleton</location>
        <location evidence="2">Cilium axoneme</location>
    </subcellularLocation>
    <subcellularLocation>
        <location evidence="1">Membrane</location>
    </subcellularLocation>
</comment>
<name>K8EY25_9CHLO</name>
<evidence type="ECO:0000313" key="11">
    <source>
        <dbReference type="Proteomes" id="UP000198341"/>
    </source>
</evidence>
<dbReference type="OrthoDB" id="497568at2759"/>
<keyword evidence="8" id="KW-0812">Transmembrane</keyword>
<reference evidence="10 11" key="1">
    <citation type="submission" date="2011-10" db="EMBL/GenBank/DDBJ databases">
        <authorList>
            <person name="Genoscope - CEA"/>
        </authorList>
    </citation>
    <scope>NUCLEOTIDE SEQUENCE [LARGE SCALE GENOMIC DNA]</scope>
    <source>
        <strain evidence="10 11">RCC 1105</strain>
    </source>
</reference>
<dbReference type="InterPro" id="IPR032675">
    <property type="entry name" value="LRR_dom_sf"/>
</dbReference>
<feature type="signal peptide" evidence="9">
    <location>
        <begin position="1"/>
        <end position="29"/>
    </location>
</feature>
<feature type="chain" id="PRO_5003919747" description="L domain-like protein" evidence="9">
    <location>
        <begin position="30"/>
        <end position="874"/>
    </location>
</feature>
<evidence type="ECO:0000256" key="4">
    <source>
        <dbReference type="ARBA" id="ARBA00022737"/>
    </source>
</evidence>
<dbReference type="AlphaFoldDB" id="K8EY25"/>
<accession>K8EY25</accession>
<feature type="compositionally biased region" description="Basic and acidic residues" evidence="7">
    <location>
        <begin position="828"/>
        <end position="841"/>
    </location>
</feature>
<keyword evidence="11" id="KW-1185">Reference proteome</keyword>
<keyword evidence="4" id="KW-0677">Repeat</keyword>
<evidence type="ECO:0000256" key="2">
    <source>
        <dbReference type="ARBA" id="ARBA00004430"/>
    </source>
</evidence>
<dbReference type="KEGG" id="bpg:Bathy06g01810"/>
<dbReference type="EMBL" id="FO082273">
    <property type="protein sequence ID" value="CCO17375.1"/>
    <property type="molecule type" value="Genomic_DNA"/>
</dbReference>
<dbReference type="STRING" id="41875.K8EY25"/>
<gene>
    <name evidence="10" type="ORF">Bathy06g01810</name>
</gene>
<feature type="transmembrane region" description="Helical" evidence="8">
    <location>
        <begin position="683"/>
        <end position="702"/>
    </location>
</feature>
<evidence type="ECO:0008006" key="12">
    <source>
        <dbReference type="Google" id="ProtNLM"/>
    </source>
</evidence>
<feature type="region of interest" description="Disordered" evidence="7">
    <location>
        <begin position="786"/>
        <end position="874"/>
    </location>
</feature>
<dbReference type="GO" id="GO:0016020">
    <property type="term" value="C:membrane"/>
    <property type="evidence" value="ECO:0007669"/>
    <property type="project" value="UniProtKB-SubCell"/>
</dbReference>
<keyword evidence="3 9" id="KW-0732">Signal</keyword>
<dbReference type="SUPFAM" id="SSF52058">
    <property type="entry name" value="L domain-like"/>
    <property type="match status" value="1"/>
</dbReference>
<dbReference type="Pfam" id="PF00560">
    <property type="entry name" value="LRR_1"/>
    <property type="match status" value="2"/>
</dbReference>